<evidence type="ECO:0008006" key="5">
    <source>
        <dbReference type="Google" id="ProtNLM"/>
    </source>
</evidence>
<feature type="region of interest" description="Disordered" evidence="1">
    <location>
        <begin position="32"/>
        <end position="57"/>
    </location>
</feature>
<keyword evidence="4" id="KW-1185">Reference proteome</keyword>
<evidence type="ECO:0000313" key="3">
    <source>
        <dbReference type="EMBL" id="MEJ6400636.1"/>
    </source>
</evidence>
<dbReference type="EMBL" id="JAWMWH010000001">
    <property type="protein sequence ID" value="MEJ6400636.1"/>
    <property type="molecule type" value="Genomic_DNA"/>
</dbReference>
<dbReference type="Proteomes" id="UP001370590">
    <property type="component" value="Unassembled WGS sequence"/>
</dbReference>
<keyword evidence="2" id="KW-0732">Signal</keyword>
<dbReference type="SUPFAM" id="SSF51126">
    <property type="entry name" value="Pectin lyase-like"/>
    <property type="match status" value="1"/>
</dbReference>
<evidence type="ECO:0000313" key="4">
    <source>
        <dbReference type="Proteomes" id="UP001370590"/>
    </source>
</evidence>
<dbReference type="RefSeq" id="WP_339960440.1">
    <property type="nucleotide sequence ID" value="NZ_JAWMWH010000001.1"/>
</dbReference>
<dbReference type="Gene3D" id="2.160.20.20">
    <property type="match status" value="1"/>
</dbReference>
<feature type="chain" id="PRO_5046827633" description="Adhesin" evidence="2">
    <location>
        <begin position="23"/>
        <end position="457"/>
    </location>
</feature>
<sequence length="457" mass="46674">MKKYGKRILTSILLSATLLGFTATPITENMPAVHATTTNPPAKPAGSSSSNAKLAGKQVVSTQKTISNAKVSATNANQSGVYVKSGGKLTLNSATINKTGNTTSDDNSNFYGQNAGLLVTKGASATVNNLNETTNANGANGVFATGSGATIKLNHAKINTSKDSSRGLDATQKGTIIANNANITTKGSHSATLANDRGGGTVVLNTGNLKTSGNGSPIIYSTGKISVKNVQGNASGAEAAVIEGDNSINVANSHLTANQNNGVMLYQSMSGDADSGNATFTMKGGSLTSKVASGSKGTTNHTGALFYVTNTKATVNLRDVKLSNASDTLIRLAGDRWGSSSSNGGNLTFNATKQHLTGNIEVASGSTLNLALKNNSVLTGSINSSDAKGTTKLSLDGSSQWNVTKDSYITALSGSKASIKDIKSNGHTIYYDKSNQANSWLNGQTYKLSGGGKLVAK</sequence>
<name>A0ABU8SL60_9LACO</name>
<feature type="compositionally biased region" description="Polar residues" evidence="1">
    <location>
        <begin position="35"/>
        <end position="52"/>
    </location>
</feature>
<comment type="caution">
    <text evidence="3">The sequence shown here is derived from an EMBL/GenBank/DDBJ whole genome shotgun (WGS) entry which is preliminary data.</text>
</comment>
<feature type="signal peptide" evidence="2">
    <location>
        <begin position="1"/>
        <end position="22"/>
    </location>
</feature>
<dbReference type="InterPro" id="IPR012332">
    <property type="entry name" value="Autotransporter_pectin_lyase_C"/>
</dbReference>
<evidence type="ECO:0000256" key="1">
    <source>
        <dbReference type="SAM" id="MobiDB-lite"/>
    </source>
</evidence>
<proteinExistence type="predicted"/>
<protein>
    <recommendedName>
        <fullName evidence="5">Adhesin</fullName>
    </recommendedName>
</protein>
<evidence type="ECO:0000256" key="2">
    <source>
        <dbReference type="SAM" id="SignalP"/>
    </source>
</evidence>
<reference evidence="3 4" key="1">
    <citation type="submission" date="2023-10" db="EMBL/GenBank/DDBJ databases">
        <title>Nicoliella lavandulae sp. nov. isolated from Lavandula angustifolia flowers.</title>
        <authorList>
            <person name="Alcantara C."/>
            <person name="Zuniga M."/>
            <person name="Landete J.M."/>
            <person name="Monedero V."/>
        </authorList>
    </citation>
    <scope>NUCLEOTIDE SEQUENCE [LARGE SCALE GENOMIC DNA]</scope>
    <source>
        <strain evidence="3 4">Es01</strain>
    </source>
</reference>
<dbReference type="InterPro" id="IPR011050">
    <property type="entry name" value="Pectin_lyase_fold/virulence"/>
</dbReference>
<gene>
    <name evidence="3" type="ORF">R4146_05620</name>
</gene>
<organism evidence="3 4">
    <name type="scientific">Nicoliella lavandulae</name>
    <dbReference type="NCBI Taxonomy" id="3082954"/>
    <lineage>
        <taxon>Bacteria</taxon>
        <taxon>Bacillati</taxon>
        <taxon>Bacillota</taxon>
        <taxon>Bacilli</taxon>
        <taxon>Lactobacillales</taxon>
        <taxon>Lactobacillaceae</taxon>
        <taxon>Nicoliella</taxon>
    </lineage>
</organism>
<accession>A0ABU8SL60</accession>